<evidence type="ECO:0000313" key="2">
    <source>
        <dbReference type="Proteomes" id="UP000094336"/>
    </source>
</evidence>
<proteinExistence type="predicted"/>
<gene>
    <name evidence="1" type="ORF">BABINDRAFT_167015</name>
</gene>
<dbReference type="EMBL" id="KV454431">
    <property type="protein sequence ID" value="ODQ79911.1"/>
    <property type="molecule type" value="Genomic_DNA"/>
</dbReference>
<accession>A0A1E3QQF1</accession>
<sequence length="444" mass="49397">MVITAPFVISLKASNQSMVRGCPGVPNTCPRLEGVIEIRSRDSAPFTVRAVTIDLNTTQFVSVPSSGFGSNDVVRTYNLHRNNTAYTPPAGLLYEEALGLDIPFIIPLPKDITSSGKFPRWNATTTHSLMITASWGPKSETCSTEFPVAIKKFDTLPVFRQFNEPITQTIQSTDKMTTIEYSIPNNAIGPHEELIMYVKIIANNRKALSDLRSKFSSTDKIRLRAIKFSLNEILECHEGGLPASKTLRIASVTKDLGEQAIDSNGVLHELSIQFPVENEILKTQLMPPGSPSKGSPEKGNPLLNRVITNTTLVEDTSTDIGVPITHSQGFTSTGRLFTVRYEVVLKLKFAHAKDQEVTLPITVSPYDRIVSTHLLKWIFKEWESRIKQFGNMDGLSESELIRQFAVKPPILYRPRNTHDWVRLGLSEKYMGKKGKGGGIVHYIN</sequence>
<dbReference type="RefSeq" id="XP_018985239.1">
    <property type="nucleotide sequence ID" value="XM_019130482.1"/>
</dbReference>
<dbReference type="GeneID" id="30148335"/>
<dbReference type="PANTHER" id="PTHR36419">
    <property type="entry name" value="ARRESTIN FAMILY PROTEIN 1"/>
    <property type="match status" value="1"/>
</dbReference>
<dbReference type="GO" id="GO:0000935">
    <property type="term" value="C:division septum"/>
    <property type="evidence" value="ECO:0007669"/>
    <property type="project" value="TreeGrafter"/>
</dbReference>
<dbReference type="GO" id="GO:0000917">
    <property type="term" value="P:division septum assembly"/>
    <property type="evidence" value="ECO:0007669"/>
    <property type="project" value="TreeGrafter"/>
</dbReference>
<dbReference type="OrthoDB" id="4001642at2759"/>
<keyword evidence="2" id="KW-1185">Reference proteome</keyword>
<reference evidence="2" key="1">
    <citation type="submission" date="2016-05" db="EMBL/GenBank/DDBJ databases">
        <title>Comparative genomics of biotechnologically important yeasts.</title>
        <authorList>
            <consortium name="DOE Joint Genome Institute"/>
            <person name="Riley R."/>
            <person name="Haridas S."/>
            <person name="Wolfe K.H."/>
            <person name="Lopes M.R."/>
            <person name="Hittinger C.T."/>
            <person name="Goker M."/>
            <person name="Salamov A."/>
            <person name="Wisecaver J."/>
            <person name="Long T.M."/>
            <person name="Aerts A.L."/>
            <person name="Barry K."/>
            <person name="Choi C."/>
            <person name="Clum A."/>
            <person name="Coughlan A.Y."/>
            <person name="Deshpande S."/>
            <person name="Douglass A.P."/>
            <person name="Hanson S.J."/>
            <person name="Klenk H.-P."/>
            <person name="Labutti K."/>
            <person name="Lapidus A."/>
            <person name="Lindquist E."/>
            <person name="Lipzen A."/>
            <person name="Meier-Kolthoff J.P."/>
            <person name="Ohm R.A."/>
            <person name="Otillar R.P."/>
            <person name="Pangilinan J."/>
            <person name="Peng Y."/>
            <person name="Rokas A."/>
            <person name="Rosa C.A."/>
            <person name="Scheuner C."/>
            <person name="Sibirny A.A."/>
            <person name="Slot J.C."/>
            <person name="Stielow J.B."/>
            <person name="Sun H."/>
            <person name="Kurtzman C.P."/>
            <person name="Blackwell M."/>
            <person name="Grigoriev I.V."/>
            <person name="Jeffries T.W."/>
        </authorList>
    </citation>
    <scope>NUCLEOTIDE SEQUENCE [LARGE SCALE GENOMIC DNA]</scope>
    <source>
        <strain evidence="2">NRRL Y-12698</strain>
    </source>
</reference>
<dbReference type="Proteomes" id="UP000094336">
    <property type="component" value="Unassembled WGS sequence"/>
</dbReference>
<dbReference type="AlphaFoldDB" id="A0A1E3QQF1"/>
<evidence type="ECO:0008006" key="3">
    <source>
        <dbReference type="Google" id="ProtNLM"/>
    </source>
</evidence>
<organism evidence="1 2">
    <name type="scientific">Babjeviella inositovora NRRL Y-12698</name>
    <dbReference type="NCBI Taxonomy" id="984486"/>
    <lineage>
        <taxon>Eukaryota</taxon>
        <taxon>Fungi</taxon>
        <taxon>Dikarya</taxon>
        <taxon>Ascomycota</taxon>
        <taxon>Saccharomycotina</taxon>
        <taxon>Pichiomycetes</taxon>
        <taxon>Serinales incertae sedis</taxon>
        <taxon>Babjeviella</taxon>
    </lineage>
</organism>
<protein>
    <recommendedName>
        <fullName evidence="3">Arrestin C-terminal-like domain-containing protein</fullName>
    </recommendedName>
</protein>
<dbReference type="STRING" id="984486.A0A1E3QQF1"/>
<name>A0A1E3QQF1_9ASCO</name>
<dbReference type="PANTHER" id="PTHR36419:SF1">
    <property type="entry name" value="RHO1 GEF LOCALIZING PROTEIN 1"/>
    <property type="match status" value="1"/>
</dbReference>
<evidence type="ECO:0000313" key="1">
    <source>
        <dbReference type="EMBL" id="ODQ79911.1"/>
    </source>
</evidence>
<dbReference type="InterPro" id="IPR053060">
    <property type="entry name" value="Cytokinesis_Signaling_Reg"/>
</dbReference>